<keyword evidence="2" id="KW-0813">Transport</keyword>
<evidence type="ECO:0000313" key="6">
    <source>
        <dbReference type="EMBL" id="MFD1514352.1"/>
    </source>
</evidence>
<dbReference type="GO" id="GO:0042597">
    <property type="term" value="C:periplasmic space"/>
    <property type="evidence" value="ECO:0007669"/>
    <property type="project" value="UniProtKB-ARBA"/>
</dbReference>
<gene>
    <name evidence="6" type="ORF">ACFSBT_13805</name>
</gene>
<comment type="caution">
    <text evidence="6">The sequence shown here is derived from an EMBL/GenBank/DDBJ whole genome shotgun (WGS) entry which is preliminary data.</text>
</comment>
<evidence type="ECO:0000256" key="1">
    <source>
        <dbReference type="ARBA" id="ARBA00005695"/>
    </source>
</evidence>
<dbReference type="RefSeq" id="WP_250874322.1">
    <property type="nucleotide sequence ID" value="NZ_JALXFV010000007.1"/>
</dbReference>
<feature type="compositionally biased region" description="Gly residues" evidence="4">
    <location>
        <begin position="43"/>
        <end position="65"/>
    </location>
</feature>
<dbReference type="InterPro" id="IPR030678">
    <property type="entry name" value="Peptide/Ni-bd"/>
</dbReference>
<reference evidence="6 7" key="1">
    <citation type="journal article" date="2019" name="Int. J. Syst. Evol. Microbiol.">
        <title>The Global Catalogue of Microorganisms (GCM) 10K type strain sequencing project: providing services to taxonomists for standard genome sequencing and annotation.</title>
        <authorList>
            <consortium name="The Broad Institute Genomics Platform"/>
            <consortium name="The Broad Institute Genome Sequencing Center for Infectious Disease"/>
            <person name="Wu L."/>
            <person name="Ma J."/>
        </authorList>
    </citation>
    <scope>NUCLEOTIDE SEQUENCE [LARGE SCALE GENOMIC DNA]</scope>
    <source>
        <strain evidence="6 7">CGMCC 1.12563</strain>
    </source>
</reference>
<organism evidence="6 7">
    <name type="scientific">Halomarina rubra</name>
    <dbReference type="NCBI Taxonomy" id="2071873"/>
    <lineage>
        <taxon>Archaea</taxon>
        <taxon>Methanobacteriati</taxon>
        <taxon>Methanobacteriota</taxon>
        <taxon>Stenosarchaea group</taxon>
        <taxon>Halobacteria</taxon>
        <taxon>Halobacteriales</taxon>
        <taxon>Natronomonadaceae</taxon>
        <taxon>Halomarina</taxon>
    </lineage>
</organism>
<proteinExistence type="inferred from homology"/>
<dbReference type="CDD" id="cd00995">
    <property type="entry name" value="PBP2_NikA_DppA_OppA_like"/>
    <property type="match status" value="1"/>
</dbReference>
<dbReference type="Pfam" id="PF00496">
    <property type="entry name" value="SBP_bac_5"/>
    <property type="match status" value="1"/>
</dbReference>
<protein>
    <submittedName>
        <fullName evidence="6">ABC transporter substrate-binding protein</fullName>
    </submittedName>
</protein>
<comment type="similarity">
    <text evidence="1">Belongs to the bacterial solute-binding protein 5 family.</text>
</comment>
<dbReference type="PANTHER" id="PTHR30290:SF9">
    <property type="entry name" value="OLIGOPEPTIDE-BINDING PROTEIN APPA"/>
    <property type="match status" value="1"/>
</dbReference>
<evidence type="ECO:0000259" key="5">
    <source>
        <dbReference type="Pfam" id="PF00496"/>
    </source>
</evidence>
<dbReference type="EMBL" id="JBHUDC010000007">
    <property type="protein sequence ID" value="MFD1514352.1"/>
    <property type="molecule type" value="Genomic_DNA"/>
</dbReference>
<feature type="domain" description="Solute-binding protein family 5" evidence="5">
    <location>
        <begin position="110"/>
        <end position="463"/>
    </location>
</feature>
<dbReference type="Gene3D" id="3.40.190.10">
    <property type="entry name" value="Periplasmic binding protein-like II"/>
    <property type="match status" value="1"/>
</dbReference>
<dbReference type="Proteomes" id="UP001597187">
    <property type="component" value="Unassembled WGS sequence"/>
</dbReference>
<evidence type="ECO:0000256" key="3">
    <source>
        <dbReference type="ARBA" id="ARBA00022729"/>
    </source>
</evidence>
<dbReference type="PANTHER" id="PTHR30290">
    <property type="entry name" value="PERIPLASMIC BINDING COMPONENT OF ABC TRANSPORTER"/>
    <property type="match status" value="1"/>
</dbReference>
<dbReference type="InterPro" id="IPR039424">
    <property type="entry name" value="SBP_5"/>
</dbReference>
<feature type="region of interest" description="Disordered" evidence="4">
    <location>
        <begin position="28"/>
        <end position="81"/>
    </location>
</feature>
<dbReference type="Gene3D" id="3.10.105.10">
    <property type="entry name" value="Dipeptide-binding Protein, Domain 3"/>
    <property type="match status" value="1"/>
</dbReference>
<feature type="compositionally biased region" description="Polar residues" evidence="4">
    <location>
        <begin position="70"/>
        <end position="81"/>
    </location>
</feature>
<sequence>MEAPSPESKRRRFLKGVAVAGSVGLAGCLGGDGGDDGNQSDNGSGGGGGGDDTTGGASTAGGSRGGSLKFAQTSSPVELDPVNNNGGNYSIMLKNLVYTPVLGYDAETNLVPLLATEIPELDGTEFTLTLDPNATFHNGDPVTVEDVKYTFEAAVEEQTSYASNFSIIENIEVVDDQTAEFSLSKPYQPILHAIAHPVAPKAIREQDPEGFGLEEFTGSGPFEVTEFVENDHVTMAGWDDYWGTGSPNLGEVTFTPVNEPTNRVTQLKTGEQDVINRIPPQLWNTVKEMGDADVIEGPSLSYQFAAFNQNEGECAKRDVRLAIDHCVDLDAAVDRYIKPGGGRMYSPVPASVAEAWDMPLDEWKGMWSGKDIDRAKELFEQAGVPDDWTCKIIVSSTEKRRQMAVSIANGIQEAGYGAEVQYLDFATMLDQFDSGDASKVNMYLLGWTRAPDPDRFMYELLHIDGAFQGQYYENDRFNQLLDDASSSTDREARREMYIEAIELFIEDRVHLPLYYTSVSMGAKNYVKGLKPHPITTYNPYLYGDRNNTNGDTDGSNVWVDK</sequence>
<evidence type="ECO:0000256" key="4">
    <source>
        <dbReference type="SAM" id="MobiDB-lite"/>
    </source>
</evidence>
<keyword evidence="7" id="KW-1185">Reference proteome</keyword>
<dbReference type="AlphaFoldDB" id="A0ABD6AXQ8"/>
<dbReference type="PIRSF" id="PIRSF002741">
    <property type="entry name" value="MppA"/>
    <property type="match status" value="1"/>
</dbReference>
<dbReference type="SUPFAM" id="SSF53850">
    <property type="entry name" value="Periplasmic binding protein-like II"/>
    <property type="match status" value="1"/>
</dbReference>
<evidence type="ECO:0000256" key="2">
    <source>
        <dbReference type="ARBA" id="ARBA00022448"/>
    </source>
</evidence>
<keyword evidence="3" id="KW-0732">Signal</keyword>
<accession>A0ABD6AXQ8</accession>
<evidence type="ECO:0000313" key="7">
    <source>
        <dbReference type="Proteomes" id="UP001597187"/>
    </source>
</evidence>
<dbReference type="InterPro" id="IPR000914">
    <property type="entry name" value="SBP_5_dom"/>
</dbReference>
<name>A0ABD6AXQ8_9EURY</name>